<dbReference type="Pfam" id="PF02515">
    <property type="entry name" value="CoA_transf_3"/>
    <property type="match status" value="1"/>
</dbReference>
<reference evidence="2 3" key="1">
    <citation type="submission" date="2018-05" db="EMBL/GenBank/DDBJ databases">
        <title>Leucothrix arctica sp. nov., isolated from Arctic seawater.</title>
        <authorList>
            <person name="Choi A."/>
            <person name="Baek K."/>
        </authorList>
    </citation>
    <scope>NUCLEOTIDE SEQUENCE [LARGE SCALE GENOMIC DNA]</scope>
    <source>
        <strain evidence="2 3">JCM 18388</strain>
    </source>
</reference>
<dbReference type="InterPro" id="IPR003673">
    <property type="entry name" value="CoA-Trfase_fam_III"/>
</dbReference>
<name>A0A317CF81_9GAMM</name>
<dbReference type="GO" id="GO:0008410">
    <property type="term" value="F:CoA-transferase activity"/>
    <property type="evidence" value="ECO:0007669"/>
    <property type="project" value="TreeGrafter"/>
</dbReference>
<dbReference type="AlphaFoldDB" id="A0A317CF81"/>
<evidence type="ECO:0000313" key="3">
    <source>
        <dbReference type="Proteomes" id="UP000245539"/>
    </source>
</evidence>
<dbReference type="Gene3D" id="3.30.1540.10">
    <property type="entry name" value="formyl-coa transferase, domain 3"/>
    <property type="match status" value="1"/>
</dbReference>
<dbReference type="Proteomes" id="UP000245539">
    <property type="component" value="Unassembled WGS sequence"/>
</dbReference>
<gene>
    <name evidence="2" type="ORF">DKW60_13500</name>
</gene>
<keyword evidence="1 2" id="KW-0808">Transferase</keyword>
<organism evidence="2 3">
    <name type="scientific">Leucothrix pacifica</name>
    <dbReference type="NCBI Taxonomy" id="1247513"/>
    <lineage>
        <taxon>Bacteria</taxon>
        <taxon>Pseudomonadati</taxon>
        <taxon>Pseudomonadota</taxon>
        <taxon>Gammaproteobacteria</taxon>
        <taxon>Thiotrichales</taxon>
        <taxon>Thiotrichaceae</taxon>
        <taxon>Leucothrix</taxon>
    </lineage>
</organism>
<dbReference type="EMBL" id="QGKM01000039">
    <property type="protein sequence ID" value="PWQ96063.1"/>
    <property type="molecule type" value="Genomic_DNA"/>
</dbReference>
<sequence>MSDVNNQAMAPLSGLKVIDMSRILAGPWAGQVLADLGADVIKIERPKVGDDTRHWGPPYLKDRDGNDTRDAAYFFSANRGKQSVCIDITEAEGQAQIRELIASADVLIENYKVGGLAKYGLDYESLKAVNPALVYCSITGFGQTGPYAQRAGYDFMIQAMGGLMSITGEPDSVGGQPTKVGVAVTDIFTGLYSVIGIQAALHERQRTGLGKHVDMALFDCSAAILANQASNYLIGGVVPGRMGNAHPNIVPYQNFESADGHLIIAVGNDGQFANLCGVLGKPELAENPDYRTNASRVKNREVLCPLLQTELLSRTTAQWLETFEAVNVPCGPINTVDQVFNDPQILARDMVQTVEHPVGGEIKLAASPIRFVGEGKAEVGAPPVLRC</sequence>
<dbReference type="RefSeq" id="WP_109838186.1">
    <property type="nucleotide sequence ID" value="NZ_QGKM01000039.1"/>
</dbReference>
<dbReference type="SUPFAM" id="SSF89796">
    <property type="entry name" value="CoA-transferase family III (CaiB/BaiF)"/>
    <property type="match status" value="1"/>
</dbReference>
<comment type="caution">
    <text evidence="2">The sequence shown here is derived from an EMBL/GenBank/DDBJ whole genome shotgun (WGS) entry which is preliminary data.</text>
</comment>
<evidence type="ECO:0000313" key="2">
    <source>
        <dbReference type="EMBL" id="PWQ96063.1"/>
    </source>
</evidence>
<dbReference type="InterPro" id="IPR050483">
    <property type="entry name" value="CoA-transferase_III_domain"/>
</dbReference>
<protein>
    <submittedName>
        <fullName evidence="2">CoA transferase</fullName>
    </submittedName>
</protein>
<dbReference type="OrthoDB" id="9058532at2"/>
<proteinExistence type="predicted"/>
<dbReference type="PANTHER" id="PTHR48207:SF3">
    <property type="entry name" value="SUCCINATE--HYDROXYMETHYLGLUTARATE COA-TRANSFERASE"/>
    <property type="match status" value="1"/>
</dbReference>
<dbReference type="InterPro" id="IPR023606">
    <property type="entry name" value="CoA-Trfase_III_dom_1_sf"/>
</dbReference>
<dbReference type="Gene3D" id="3.40.50.10540">
    <property type="entry name" value="Crotonobetainyl-coa:carnitine coa-transferase, domain 1"/>
    <property type="match status" value="1"/>
</dbReference>
<dbReference type="InterPro" id="IPR044855">
    <property type="entry name" value="CoA-Trfase_III_dom3_sf"/>
</dbReference>
<dbReference type="PANTHER" id="PTHR48207">
    <property type="entry name" value="SUCCINATE--HYDROXYMETHYLGLUTARATE COA-TRANSFERASE"/>
    <property type="match status" value="1"/>
</dbReference>
<accession>A0A317CF81</accession>
<evidence type="ECO:0000256" key="1">
    <source>
        <dbReference type="ARBA" id="ARBA00022679"/>
    </source>
</evidence>
<keyword evidence="3" id="KW-1185">Reference proteome</keyword>